<dbReference type="EMBL" id="JBIAFJ010000014">
    <property type="protein sequence ID" value="MFE9171240.1"/>
    <property type="molecule type" value="Genomic_DNA"/>
</dbReference>
<dbReference type="Proteomes" id="UP001601197">
    <property type="component" value="Unassembled WGS sequence"/>
</dbReference>
<organism evidence="1 2">
    <name type="scientific">Streptomyces kebangsaanensis</name>
    <dbReference type="NCBI Taxonomy" id="864058"/>
    <lineage>
        <taxon>Bacteria</taxon>
        <taxon>Bacillati</taxon>
        <taxon>Actinomycetota</taxon>
        <taxon>Actinomycetes</taxon>
        <taxon>Kitasatosporales</taxon>
        <taxon>Streptomycetaceae</taxon>
        <taxon>Streptomyces</taxon>
    </lineage>
</organism>
<reference evidence="1 2" key="1">
    <citation type="submission" date="2024-10" db="EMBL/GenBank/DDBJ databases">
        <title>The Natural Products Discovery Center: Release of the First 8490 Sequenced Strains for Exploring Actinobacteria Biosynthetic Diversity.</title>
        <authorList>
            <person name="Kalkreuter E."/>
            <person name="Kautsar S.A."/>
            <person name="Yang D."/>
            <person name="Bader C.D."/>
            <person name="Teijaro C.N."/>
            <person name="Fluegel L."/>
            <person name="Davis C.M."/>
            <person name="Simpson J.R."/>
            <person name="Lauterbach L."/>
            <person name="Steele A.D."/>
            <person name="Gui C."/>
            <person name="Meng S."/>
            <person name="Li G."/>
            <person name="Viehrig K."/>
            <person name="Ye F."/>
            <person name="Su P."/>
            <person name="Kiefer A.F."/>
            <person name="Nichols A."/>
            <person name="Cepeda A.J."/>
            <person name="Yan W."/>
            <person name="Fan B."/>
            <person name="Jiang Y."/>
            <person name="Adhikari A."/>
            <person name="Zheng C.-J."/>
            <person name="Schuster L."/>
            <person name="Cowan T.M."/>
            <person name="Smanski M.J."/>
            <person name="Chevrette M.G."/>
            <person name="De Carvalho L.P.S."/>
            <person name="Shen B."/>
        </authorList>
    </citation>
    <scope>NUCLEOTIDE SEQUENCE [LARGE SCALE GENOMIC DNA]</scope>
    <source>
        <strain evidence="1 2">NPDC007147</strain>
    </source>
</reference>
<evidence type="ECO:0000313" key="2">
    <source>
        <dbReference type="Proteomes" id="UP001601197"/>
    </source>
</evidence>
<accession>A0ABW6KWA9</accession>
<comment type="caution">
    <text evidence="1">The sequence shown here is derived from an EMBL/GenBank/DDBJ whole genome shotgun (WGS) entry which is preliminary data.</text>
</comment>
<gene>
    <name evidence="1" type="ORF">ACFYNZ_17240</name>
</gene>
<evidence type="ECO:0000313" key="1">
    <source>
        <dbReference type="EMBL" id="MFE9171240.1"/>
    </source>
</evidence>
<sequence>MGFTATPAQAAIDPATPNAVACYLYVDKAIGYYNVRTATNPTAQLIVKYTGTRLPVWSACGEIVGTTYRCTSTSPQDNSWVAVNYNGRQGYVAAGCAGGLGA</sequence>
<protein>
    <recommendedName>
        <fullName evidence="3">SH3 domain-containing protein</fullName>
    </recommendedName>
</protein>
<keyword evidence="2" id="KW-1185">Reference proteome</keyword>
<proteinExistence type="predicted"/>
<evidence type="ECO:0008006" key="3">
    <source>
        <dbReference type="Google" id="ProtNLM"/>
    </source>
</evidence>
<dbReference type="RefSeq" id="WP_388348024.1">
    <property type="nucleotide sequence ID" value="NZ_JBIAFJ010000014.1"/>
</dbReference>
<name>A0ABW6KWA9_9ACTN</name>